<reference evidence="1" key="1">
    <citation type="submission" date="2021-12" db="EMBL/GenBank/DDBJ databases">
        <title>Discovery of the Pendulisporaceae a myxobacterial family with distinct sporulation behavior and unique specialized metabolism.</title>
        <authorList>
            <person name="Garcia R."/>
            <person name="Popoff A."/>
            <person name="Bader C.D."/>
            <person name="Loehr J."/>
            <person name="Walesch S."/>
            <person name="Walt C."/>
            <person name="Boldt J."/>
            <person name="Bunk B."/>
            <person name="Haeckl F.J.F.P.J."/>
            <person name="Gunesch A.P."/>
            <person name="Birkelbach J."/>
            <person name="Nuebel U."/>
            <person name="Pietschmann T."/>
            <person name="Bach T."/>
            <person name="Mueller R."/>
        </authorList>
    </citation>
    <scope>NUCLEOTIDE SEQUENCE</scope>
    <source>
        <strain evidence="1">MSr11367</strain>
    </source>
</reference>
<dbReference type="Proteomes" id="UP001374803">
    <property type="component" value="Chromosome"/>
</dbReference>
<keyword evidence="2" id="KW-1185">Reference proteome</keyword>
<dbReference type="RefSeq" id="WP_394831761.1">
    <property type="nucleotide sequence ID" value="NZ_CP089929.1"/>
</dbReference>
<organism evidence="1 2">
    <name type="scientific">Pendulispora rubella</name>
    <dbReference type="NCBI Taxonomy" id="2741070"/>
    <lineage>
        <taxon>Bacteria</taxon>
        <taxon>Pseudomonadati</taxon>
        <taxon>Myxococcota</taxon>
        <taxon>Myxococcia</taxon>
        <taxon>Myxococcales</taxon>
        <taxon>Sorangiineae</taxon>
        <taxon>Pendulisporaceae</taxon>
        <taxon>Pendulispora</taxon>
    </lineage>
</organism>
<accession>A0ABZ2KTU9</accession>
<gene>
    <name evidence="1" type="ORF">LVJ94_35120</name>
</gene>
<evidence type="ECO:0000313" key="1">
    <source>
        <dbReference type="EMBL" id="WXB02134.1"/>
    </source>
</evidence>
<protein>
    <submittedName>
        <fullName evidence="1">Uncharacterized protein</fullName>
    </submittedName>
</protein>
<evidence type="ECO:0000313" key="2">
    <source>
        <dbReference type="Proteomes" id="UP001374803"/>
    </source>
</evidence>
<sequence length="162" mass="18172">MARVVVAYMSAKSSKRGAFEEGWSRKGSKECVCYNVGFAGQLPGSDTGYKTTEGVTKLVKPVGIIHDNDLFAAHLMDANFQNKRLDEVILRMVRGNGEEWGKLSMYDVKVVLAQPQWGNLQDFYAGDDWDSLMRTELLPERFDYDFGSGHEKFTASYAGHES</sequence>
<name>A0ABZ2KTU9_9BACT</name>
<proteinExistence type="predicted"/>
<dbReference type="EMBL" id="CP089983">
    <property type="protein sequence ID" value="WXB02134.1"/>
    <property type="molecule type" value="Genomic_DNA"/>
</dbReference>